<evidence type="ECO:0000313" key="5">
    <source>
        <dbReference type="Proteomes" id="UP000076738"/>
    </source>
</evidence>
<keyword evidence="5" id="KW-1185">Reference proteome</keyword>
<dbReference type="Proteomes" id="UP000076738">
    <property type="component" value="Unassembled WGS sequence"/>
</dbReference>
<keyword evidence="3" id="KW-0560">Oxidoreductase</keyword>
<dbReference type="PANTHER" id="PTHR43008:SF8">
    <property type="entry name" value="BENZIL REDUCTASE ((S)-BENZOIN FORMING) IRC24"/>
    <property type="match status" value="1"/>
</dbReference>
<dbReference type="PRINTS" id="PR00081">
    <property type="entry name" value="GDHRDH"/>
</dbReference>
<comment type="similarity">
    <text evidence="1">Belongs to the short-chain dehydrogenases/reductases (SDR) family.</text>
</comment>
<dbReference type="GO" id="GO:0016616">
    <property type="term" value="F:oxidoreductase activity, acting on the CH-OH group of donors, NAD or NADP as acceptor"/>
    <property type="evidence" value="ECO:0007669"/>
    <property type="project" value="UniProtKB-ARBA"/>
</dbReference>
<evidence type="ECO:0000256" key="3">
    <source>
        <dbReference type="ARBA" id="ARBA00023002"/>
    </source>
</evidence>
<dbReference type="OrthoDB" id="9876299at2759"/>
<dbReference type="Gene3D" id="3.40.50.720">
    <property type="entry name" value="NAD(P)-binding Rossmann-like Domain"/>
    <property type="match status" value="1"/>
</dbReference>
<dbReference type="GO" id="GO:0050664">
    <property type="term" value="F:oxidoreductase activity, acting on NAD(P)H, oxygen as acceptor"/>
    <property type="evidence" value="ECO:0007669"/>
    <property type="project" value="TreeGrafter"/>
</dbReference>
<dbReference type="AlphaFoldDB" id="A0A167KQU3"/>
<dbReference type="EMBL" id="KV417292">
    <property type="protein sequence ID" value="KZO94904.1"/>
    <property type="molecule type" value="Genomic_DNA"/>
</dbReference>
<dbReference type="STRING" id="1330018.A0A167KQU3"/>
<dbReference type="InterPro" id="IPR002347">
    <property type="entry name" value="SDR_fam"/>
</dbReference>
<protein>
    <submittedName>
        <fullName evidence="4">Short-chain dehydrogenase</fullName>
    </submittedName>
</protein>
<gene>
    <name evidence="4" type="ORF">CALVIDRAFT_483823</name>
</gene>
<dbReference type="SUPFAM" id="SSF51735">
    <property type="entry name" value="NAD(P)-binding Rossmann-fold domains"/>
    <property type="match status" value="1"/>
</dbReference>
<proteinExistence type="inferred from homology"/>
<evidence type="ECO:0000256" key="2">
    <source>
        <dbReference type="ARBA" id="ARBA00022857"/>
    </source>
</evidence>
<dbReference type="PANTHER" id="PTHR43008">
    <property type="entry name" value="BENZIL REDUCTASE"/>
    <property type="match status" value="1"/>
</dbReference>
<evidence type="ECO:0000313" key="4">
    <source>
        <dbReference type="EMBL" id="KZO94904.1"/>
    </source>
</evidence>
<dbReference type="InterPro" id="IPR020904">
    <property type="entry name" value="Sc_DH/Rdtase_CS"/>
</dbReference>
<organism evidence="4 5">
    <name type="scientific">Calocera viscosa (strain TUFC12733)</name>
    <dbReference type="NCBI Taxonomy" id="1330018"/>
    <lineage>
        <taxon>Eukaryota</taxon>
        <taxon>Fungi</taxon>
        <taxon>Dikarya</taxon>
        <taxon>Basidiomycota</taxon>
        <taxon>Agaricomycotina</taxon>
        <taxon>Dacrymycetes</taxon>
        <taxon>Dacrymycetales</taxon>
        <taxon>Dacrymycetaceae</taxon>
        <taxon>Calocera</taxon>
    </lineage>
</organism>
<reference evidence="4 5" key="1">
    <citation type="journal article" date="2016" name="Mol. Biol. Evol.">
        <title>Comparative Genomics of Early-Diverging Mushroom-Forming Fungi Provides Insights into the Origins of Lignocellulose Decay Capabilities.</title>
        <authorList>
            <person name="Nagy L.G."/>
            <person name="Riley R."/>
            <person name="Tritt A."/>
            <person name="Adam C."/>
            <person name="Daum C."/>
            <person name="Floudas D."/>
            <person name="Sun H."/>
            <person name="Yadav J.S."/>
            <person name="Pangilinan J."/>
            <person name="Larsson K.H."/>
            <person name="Matsuura K."/>
            <person name="Barry K."/>
            <person name="Labutti K."/>
            <person name="Kuo R."/>
            <person name="Ohm R.A."/>
            <person name="Bhattacharya S.S."/>
            <person name="Shirouzu T."/>
            <person name="Yoshinaga Y."/>
            <person name="Martin F.M."/>
            <person name="Grigoriev I.V."/>
            <person name="Hibbett D.S."/>
        </authorList>
    </citation>
    <scope>NUCLEOTIDE SEQUENCE [LARGE SCALE GENOMIC DNA]</scope>
    <source>
        <strain evidence="4 5">TUFC12733</strain>
    </source>
</reference>
<evidence type="ECO:0000256" key="1">
    <source>
        <dbReference type="ARBA" id="ARBA00006484"/>
    </source>
</evidence>
<dbReference type="PROSITE" id="PS00061">
    <property type="entry name" value="ADH_SHORT"/>
    <property type="match status" value="1"/>
</dbReference>
<accession>A0A167KQU3</accession>
<name>A0A167KQU3_CALVF</name>
<dbReference type="Pfam" id="PF00106">
    <property type="entry name" value="adh_short"/>
    <property type="match status" value="1"/>
</dbReference>
<sequence length="249" mass="26537">MAPIPSRPTVLVTGASRGIGLAIVRILLDDFHAKVVTISRSISPELQALKDQYKGDVLLVQGDVSEEALKQAPSPTALILNAGLADLAPVATTDRAHWLRTFDLNVFSLINTLVPAIPALRQNAGRVVFVSSGAATGNTAGWASYNASKAALNSLCRTFANEEPLISSFAVRPGMVDTPMQAAIRTEASKGLMKPDEHQRFVDMHAAGKLVRPEESGYVLAALAVNGSKELSGQFLTWNGPECAAYMRK</sequence>
<dbReference type="InterPro" id="IPR036291">
    <property type="entry name" value="NAD(P)-bd_dom_sf"/>
</dbReference>
<keyword evidence="2" id="KW-0521">NADP</keyword>